<dbReference type="CDD" id="cd13999">
    <property type="entry name" value="STKc_MAP3K-like"/>
    <property type="match status" value="1"/>
</dbReference>
<keyword evidence="4" id="KW-1185">Reference proteome</keyword>
<comment type="caution">
    <text evidence="3">The sequence shown here is derived from an EMBL/GenBank/DDBJ whole genome shotgun (WGS) entry which is preliminary data.</text>
</comment>
<dbReference type="Proteomes" id="UP000636709">
    <property type="component" value="Unassembled WGS sequence"/>
</dbReference>
<gene>
    <name evidence="3" type="ORF">HU200_004450</name>
</gene>
<name>A0A835KTV6_9POAL</name>
<sequence>MESMPPSGGAAARGRSRSFGGSTSNGAGGGGNGDMFVRAGDGNELYVRADKIDLKTLDLQLEKKRSQVWLDHQLSHRSASPMPDSPLLEWEIDLAKLDIHNQIAHGTFGVVYRGTYDGHDVAGIVHCSILYARTHQVSCLVLHSDKMSMAMDAVKVLDWGSDGHDTSAKRREAFEKEVAVWQKLDHPNVTKFVGASMGTSQLKIPKKGSTSSGGGRSVPIECCVVVVEFQHGGTLKTLLYNHRDKKLSYKKVVHLALDLARGLSYLHSKKIMHRDVKAENMLLDRRRTLKIADFGVARVEAQSSEVTGQTGTLGYMAPEVLQGKPYDHKCDVYSFGILLWETYCCAMAYPNYSLADISYHVVKLVRSFVLVCSIAGHGITSSSVIIDNGGMIYVHVYIWCCGVQGIRPDIPRCCPRALSEIMTRCWDGNPDNRPEMSEVVALLERIDTGSSKGGMTPVDDVAHGCSCFGFNRSSA</sequence>
<dbReference type="GO" id="GO:0004674">
    <property type="term" value="F:protein serine/threonine kinase activity"/>
    <property type="evidence" value="ECO:0007669"/>
    <property type="project" value="TreeGrafter"/>
</dbReference>
<feature type="compositionally biased region" description="Low complexity" evidence="1">
    <location>
        <begin position="7"/>
        <end position="25"/>
    </location>
</feature>
<dbReference type="InterPro" id="IPR051681">
    <property type="entry name" value="Ser/Thr_Kinases-Pseudokinases"/>
</dbReference>
<accession>A0A835KTV6</accession>
<dbReference type="GO" id="GO:0005524">
    <property type="term" value="F:ATP binding"/>
    <property type="evidence" value="ECO:0007669"/>
    <property type="project" value="InterPro"/>
</dbReference>
<dbReference type="InterPro" id="IPR008271">
    <property type="entry name" value="Ser/Thr_kinase_AS"/>
</dbReference>
<dbReference type="Pfam" id="PF00069">
    <property type="entry name" value="Pkinase"/>
    <property type="match status" value="1"/>
</dbReference>
<dbReference type="PANTHER" id="PTHR44329:SF282">
    <property type="entry name" value="OS03G0745700 PROTEIN"/>
    <property type="match status" value="1"/>
</dbReference>
<reference evidence="3" key="1">
    <citation type="submission" date="2020-07" db="EMBL/GenBank/DDBJ databases">
        <title>Genome sequence and genetic diversity analysis of an under-domesticated orphan crop, white fonio (Digitaria exilis).</title>
        <authorList>
            <person name="Bennetzen J.L."/>
            <person name="Chen S."/>
            <person name="Ma X."/>
            <person name="Wang X."/>
            <person name="Yssel A.E.J."/>
            <person name="Chaluvadi S.R."/>
            <person name="Johnson M."/>
            <person name="Gangashetty P."/>
            <person name="Hamidou F."/>
            <person name="Sanogo M.D."/>
            <person name="Zwaenepoel A."/>
            <person name="Wallace J."/>
            <person name="Van De Peer Y."/>
            <person name="Van Deynze A."/>
        </authorList>
    </citation>
    <scope>NUCLEOTIDE SEQUENCE</scope>
    <source>
        <tissue evidence="3">Leaves</tissue>
    </source>
</reference>
<evidence type="ECO:0000313" key="4">
    <source>
        <dbReference type="Proteomes" id="UP000636709"/>
    </source>
</evidence>
<dbReference type="OrthoDB" id="339325at2759"/>
<organism evidence="3 4">
    <name type="scientific">Digitaria exilis</name>
    <dbReference type="NCBI Taxonomy" id="1010633"/>
    <lineage>
        <taxon>Eukaryota</taxon>
        <taxon>Viridiplantae</taxon>
        <taxon>Streptophyta</taxon>
        <taxon>Embryophyta</taxon>
        <taxon>Tracheophyta</taxon>
        <taxon>Spermatophyta</taxon>
        <taxon>Magnoliopsida</taxon>
        <taxon>Liliopsida</taxon>
        <taxon>Poales</taxon>
        <taxon>Poaceae</taxon>
        <taxon>PACMAD clade</taxon>
        <taxon>Panicoideae</taxon>
        <taxon>Panicodae</taxon>
        <taxon>Paniceae</taxon>
        <taxon>Anthephorinae</taxon>
        <taxon>Digitaria</taxon>
    </lineage>
</organism>
<evidence type="ECO:0000259" key="2">
    <source>
        <dbReference type="PROSITE" id="PS50011"/>
    </source>
</evidence>
<proteinExistence type="predicted"/>
<evidence type="ECO:0000313" key="3">
    <source>
        <dbReference type="EMBL" id="KAF8775668.1"/>
    </source>
</evidence>
<dbReference type="PROSITE" id="PS50011">
    <property type="entry name" value="PROTEIN_KINASE_DOM"/>
    <property type="match status" value="1"/>
</dbReference>
<feature type="region of interest" description="Disordered" evidence="1">
    <location>
        <begin position="1"/>
        <end position="32"/>
    </location>
</feature>
<dbReference type="SUPFAM" id="SSF56112">
    <property type="entry name" value="Protein kinase-like (PK-like)"/>
    <property type="match status" value="1"/>
</dbReference>
<dbReference type="EMBL" id="JACEFO010000302">
    <property type="protein sequence ID" value="KAF8775668.1"/>
    <property type="molecule type" value="Genomic_DNA"/>
</dbReference>
<dbReference type="Gene3D" id="3.30.200.20">
    <property type="entry name" value="Phosphorylase Kinase, domain 1"/>
    <property type="match status" value="1"/>
</dbReference>
<feature type="domain" description="Protein kinase" evidence="2">
    <location>
        <begin position="97"/>
        <end position="446"/>
    </location>
</feature>
<dbReference type="InterPro" id="IPR011009">
    <property type="entry name" value="Kinase-like_dom_sf"/>
</dbReference>
<dbReference type="Gene3D" id="1.10.510.10">
    <property type="entry name" value="Transferase(Phosphotransferase) domain 1"/>
    <property type="match status" value="1"/>
</dbReference>
<evidence type="ECO:0000256" key="1">
    <source>
        <dbReference type="SAM" id="MobiDB-lite"/>
    </source>
</evidence>
<dbReference type="PANTHER" id="PTHR44329">
    <property type="entry name" value="SERINE/THREONINE-PROTEIN KINASE TNNI3K-RELATED"/>
    <property type="match status" value="1"/>
</dbReference>
<dbReference type="GO" id="GO:0005886">
    <property type="term" value="C:plasma membrane"/>
    <property type="evidence" value="ECO:0007669"/>
    <property type="project" value="TreeGrafter"/>
</dbReference>
<dbReference type="SMART" id="SM00220">
    <property type="entry name" value="S_TKc"/>
    <property type="match status" value="1"/>
</dbReference>
<dbReference type="AlphaFoldDB" id="A0A835KTV6"/>
<protein>
    <recommendedName>
        <fullName evidence="2">Protein kinase domain-containing protein</fullName>
    </recommendedName>
</protein>
<dbReference type="PROSITE" id="PS00108">
    <property type="entry name" value="PROTEIN_KINASE_ST"/>
    <property type="match status" value="1"/>
</dbReference>
<dbReference type="InterPro" id="IPR000719">
    <property type="entry name" value="Prot_kinase_dom"/>
</dbReference>